<feature type="region of interest" description="Disordered" evidence="11">
    <location>
        <begin position="95"/>
        <end position="135"/>
    </location>
</feature>
<protein>
    <recommendedName>
        <fullName evidence="13">Cyclic nucleotide-binding domain-containing protein</fullName>
    </recommendedName>
</protein>
<evidence type="ECO:0000256" key="4">
    <source>
        <dbReference type="ARBA" id="ARBA00022692"/>
    </source>
</evidence>
<keyword evidence="5" id="KW-0630">Potassium</keyword>
<dbReference type="Proteomes" id="UP000650467">
    <property type="component" value="Unassembled WGS sequence"/>
</dbReference>
<dbReference type="InterPro" id="IPR014710">
    <property type="entry name" value="RmlC-like_jellyroll"/>
</dbReference>
<dbReference type="OrthoDB" id="2012993at2759"/>
<evidence type="ECO:0000256" key="5">
    <source>
        <dbReference type="ARBA" id="ARBA00022826"/>
    </source>
</evidence>
<keyword evidence="7 12" id="KW-1133">Transmembrane helix</keyword>
<comment type="caution">
    <text evidence="14">The sequence shown here is derived from an EMBL/GenBank/DDBJ whole genome shotgun (WGS) entry which is preliminary data.</text>
</comment>
<feature type="domain" description="Cyclic nucleotide-binding" evidence="13">
    <location>
        <begin position="562"/>
        <end position="651"/>
    </location>
</feature>
<feature type="compositionally biased region" description="Low complexity" evidence="11">
    <location>
        <begin position="618"/>
        <end position="629"/>
    </location>
</feature>
<keyword evidence="3" id="KW-0813">Transport</keyword>
<dbReference type="SUPFAM" id="SSF81324">
    <property type="entry name" value="Voltage-gated potassium channels"/>
    <property type="match status" value="1"/>
</dbReference>
<feature type="transmembrane region" description="Helical" evidence="12">
    <location>
        <begin position="429"/>
        <end position="451"/>
    </location>
</feature>
<feature type="transmembrane region" description="Helical" evidence="12">
    <location>
        <begin position="387"/>
        <end position="405"/>
    </location>
</feature>
<evidence type="ECO:0000256" key="8">
    <source>
        <dbReference type="ARBA" id="ARBA00023065"/>
    </source>
</evidence>
<feature type="region of interest" description="Disordered" evidence="11">
    <location>
        <begin position="1"/>
        <end position="57"/>
    </location>
</feature>
<keyword evidence="15" id="KW-1185">Reference proteome</keyword>
<keyword evidence="6" id="KW-0851">Voltage-gated channel</keyword>
<keyword evidence="8" id="KW-0406">Ion transport</keyword>
<keyword evidence="4 12" id="KW-0812">Transmembrane</keyword>
<dbReference type="GO" id="GO:0005249">
    <property type="term" value="F:voltage-gated potassium channel activity"/>
    <property type="evidence" value="ECO:0007669"/>
    <property type="project" value="InterPro"/>
</dbReference>
<feature type="region of interest" description="Disordered" evidence="11">
    <location>
        <begin position="614"/>
        <end position="676"/>
    </location>
</feature>
<keyword evidence="6" id="KW-0407">Ion channel</keyword>
<evidence type="ECO:0000259" key="13">
    <source>
        <dbReference type="PROSITE" id="PS50042"/>
    </source>
</evidence>
<feature type="transmembrane region" description="Helical" evidence="12">
    <location>
        <begin position="463"/>
        <end position="485"/>
    </location>
</feature>
<name>A0A835WBK3_CHLIN</name>
<feature type="region of interest" description="Disordered" evidence="11">
    <location>
        <begin position="1568"/>
        <end position="1591"/>
    </location>
</feature>
<evidence type="ECO:0000313" key="15">
    <source>
        <dbReference type="Proteomes" id="UP000650467"/>
    </source>
</evidence>
<dbReference type="PROSITE" id="PS50042">
    <property type="entry name" value="CNMP_BINDING_3"/>
    <property type="match status" value="1"/>
</dbReference>
<dbReference type="SUPFAM" id="SSF51206">
    <property type="entry name" value="cAMP-binding domain-like"/>
    <property type="match status" value="1"/>
</dbReference>
<feature type="repeat" description="ANK" evidence="10">
    <location>
        <begin position="873"/>
        <end position="905"/>
    </location>
</feature>
<evidence type="ECO:0000256" key="7">
    <source>
        <dbReference type="ARBA" id="ARBA00022989"/>
    </source>
</evidence>
<feature type="compositionally biased region" description="Polar residues" evidence="11">
    <location>
        <begin position="38"/>
        <end position="52"/>
    </location>
</feature>
<evidence type="ECO:0000256" key="6">
    <source>
        <dbReference type="ARBA" id="ARBA00022882"/>
    </source>
</evidence>
<comment type="similarity">
    <text evidence="2">Belongs to the potassium channel family. Plant (TC 1.A.1.4) subfamily.</text>
</comment>
<evidence type="ECO:0000313" key="14">
    <source>
        <dbReference type="EMBL" id="KAG2444349.1"/>
    </source>
</evidence>
<dbReference type="InterPro" id="IPR005821">
    <property type="entry name" value="Ion_trans_dom"/>
</dbReference>
<evidence type="ECO:0000256" key="9">
    <source>
        <dbReference type="ARBA" id="ARBA00023136"/>
    </source>
</evidence>
<evidence type="ECO:0000256" key="11">
    <source>
        <dbReference type="SAM" id="MobiDB-lite"/>
    </source>
</evidence>
<dbReference type="Pfam" id="PF12796">
    <property type="entry name" value="Ank_2"/>
    <property type="match status" value="2"/>
</dbReference>
<feature type="region of interest" description="Disordered" evidence="11">
    <location>
        <begin position="1702"/>
        <end position="1722"/>
    </location>
</feature>
<dbReference type="Gene3D" id="2.60.120.10">
    <property type="entry name" value="Jelly Rolls"/>
    <property type="match status" value="1"/>
</dbReference>
<dbReference type="InterPro" id="IPR045319">
    <property type="entry name" value="KAT/AKT"/>
</dbReference>
<keyword evidence="10" id="KW-0040">ANK repeat</keyword>
<keyword evidence="5" id="KW-0633">Potassium transport</keyword>
<reference evidence="14" key="1">
    <citation type="journal article" date="2020" name="bioRxiv">
        <title>Comparative genomics of Chlamydomonas.</title>
        <authorList>
            <person name="Craig R.J."/>
            <person name="Hasan A.R."/>
            <person name="Ness R.W."/>
            <person name="Keightley P.D."/>
        </authorList>
    </citation>
    <scope>NUCLEOTIDE SEQUENCE</scope>
    <source>
        <strain evidence="14">SAG 7.73</strain>
    </source>
</reference>
<dbReference type="SUPFAM" id="SSF48403">
    <property type="entry name" value="Ankyrin repeat"/>
    <property type="match status" value="2"/>
</dbReference>
<dbReference type="InterPro" id="IPR036770">
    <property type="entry name" value="Ankyrin_rpt-contain_sf"/>
</dbReference>
<dbReference type="PROSITE" id="PS50088">
    <property type="entry name" value="ANK_REPEAT"/>
    <property type="match status" value="3"/>
</dbReference>
<gene>
    <name evidence="14" type="ORF">HXX76_001105</name>
</gene>
<feature type="repeat" description="ANK" evidence="10">
    <location>
        <begin position="1190"/>
        <end position="1214"/>
    </location>
</feature>
<evidence type="ECO:0000256" key="3">
    <source>
        <dbReference type="ARBA" id="ARBA00022448"/>
    </source>
</evidence>
<feature type="transmembrane region" description="Helical" evidence="12">
    <location>
        <begin position="268"/>
        <end position="290"/>
    </location>
</feature>
<evidence type="ECO:0000256" key="1">
    <source>
        <dbReference type="ARBA" id="ARBA00004141"/>
    </source>
</evidence>
<dbReference type="SMART" id="SM00248">
    <property type="entry name" value="ANK"/>
    <property type="match status" value="5"/>
</dbReference>
<dbReference type="EMBL" id="JAEHOC010000002">
    <property type="protein sequence ID" value="KAG2444349.1"/>
    <property type="molecule type" value="Genomic_DNA"/>
</dbReference>
<feature type="transmembrane region" description="Helical" evidence="12">
    <location>
        <begin position="234"/>
        <end position="256"/>
    </location>
</feature>
<organism evidence="14 15">
    <name type="scientific">Chlamydomonas incerta</name>
    <dbReference type="NCBI Taxonomy" id="51695"/>
    <lineage>
        <taxon>Eukaryota</taxon>
        <taxon>Viridiplantae</taxon>
        <taxon>Chlorophyta</taxon>
        <taxon>core chlorophytes</taxon>
        <taxon>Chlorophyceae</taxon>
        <taxon>CS clade</taxon>
        <taxon>Chlamydomonadales</taxon>
        <taxon>Chlamydomonadaceae</taxon>
        <taxon>Chlamydomonas</taxon>
    </lineage>
</organism>
<dbReference type="PANTHER" id="PTHR45743">
    <property type="entry name" value="POTASSIUM CHANNEL AKT1"/>
    <property type="match status" value="1"/>
</dbReference>
<keyword evidence="5" id="KW-0631">Potassium channel</keyword>
<dbReference type="InterPro" id="IPR000595">
    <property type="entry name" value="cNMP-bd_dom"/>
</dbReference>
<dbReference type="GO" id="GO:0034702">
    <property type="term" value="C:monoatomic ion channel complex"/>
    <property type="evidence" value="ECO:0007669"/>
    <property type="project" value="UniProtKB-KW"/>
</dbReference>
<accession>A0A835WBK3</accession>
<dbReference type="InterPro" id="IPR002110">
    <property type="entry name" value="Ankyrin_rpt"/>
</dbReference>
<sequence>MRVADLLDEAGSSRHGSSSGGAAEPPPQSTGADLARSSGDTSTNPSHHMQTYNGGGTAPLGKLAHRLSILSDGSADVSVKLGVLGGDVSHHRASDTYAESDAGGGSSHHGRHALLSHGNSSSLHGGGAGSGRANPWKKVNSAVKINTALGGMKGGGKRGHSGGLSLHSRILGATAQSSADGGGPNGDASAEAAAAAARTSSSGLRRALTAARASLQRCLSVLVISPDASWYCNWWFFFAVGVALVSCWTEPFNMAFVGSPLVTGSMAWLDPIEFIILATFLLDFVLKFFVSYDDPETGIPVTTQPKMAMQYFKSWIFVLDVLGCFPYDSISISIAKAAGVTSPSTLDALNWLKLLTLARTYRVFDLFNLLDYRMVLSQGALMILRNYTYVFFTTHWASCIFYQIAREQSFNEDTWIGRNPDYFMNQSVWHQYIMALYFSVTVFTAMGDAVMYPYTVAEMATMIVYLMFNLFLAAYIIGTVTIMMVKKDERSQALRESIENLNEYSQDNELPDKLHTAMKEHLLVNFDAQATNDDNVLKIYPVTIRRNALRHLYLEPVKGCYLFKGCQKRFLDAILIAARVEFFLPGVEILTEGDNVVDLMIIVAGEVLVTTGGGGRMGSSASSGSMAGSGSMGVGGSEHMSFSGGPRVSSASFSAAHPDDSSHGGGSMHADMLSPVSPGGVSFSPGGAINKPKFGRFSASKRGTSDALGEVAFFTEGASHEAVVGMAPVRVLSLPKAAWDLLVIQFPQQTRIVLENLQRNTEAGAEEALKAAATKKQLTAEQLHVALALATGNDEVLENVEPFVLADTRDALTQSQIEMLTRLEDVRSTTAAHVRKVDDKRTFEFLNTAAQGDVESLRTMLRQGLSSDTADYDGRTGLMLAAAKGHEAAVRLFLDAGCDMNRTDGFGNSAMAEAVKGSHDKIVALLLSYGASLGAGGLTVAAELCTAVYKNDLVKLQRLLRAGAPPDSCDYDNRCALHIAGSEGNLEAMKLLVEEGHADVKFQDRWGNTALDEARRVRAAPVVAYLEERLKGHKHREAEDVEKLRQQAAKDYLGWCGLGDAAKLREAGGYRAGEEAGCAFAGLMLAASKGHSAVVEELLRDMPTDALHRTAPTAMLEAARVGHDAAVAAFRAAGVTLRDPLEPHLRAELRGAVQQGDAGLVLAYLTAGVSATGSCGGGAAGGAGAGGSRGGGTLLHLATEHAHLPVLRRLVEQGGAVGDLAAVDGAGRTPLQSAEAALAAQPSEPRVGAVHEYLSWAVTATGTQLSSVAALAVLRWGPVEAPPPPPPPAAAPADSATGLTLADDPIAAETALGTDALRCQAATPRGDDSANYGSFLGATAAASVASPRMSRLSVHSPVSTLALAAAANTGNTLTSSSFGGGGGAGTAAPTVSAGGVTIGGGLTATRGGSGLAVVVDGSMAAAMAGAWNNLPGTPENSARGGMAAGALKQVEDSYIASATEYAAAAAGAAAAALSPFQTTSLGHASGSAPHVSGGITGAASPMLNLPPPAVMMAARTASGRVQSPRPNSAARGAAARLFGSGQVPQAAGAAAVSGAQGGLRVVPSPVMPDGEALEAAPGSRRGGTGTLSPVVPPPGVASEMPSPAPSMAASISQVQLSARSRANSFAVVGAPEEILSYVAVANSFTRRSATLVEGGGGPDPAMAGDRAASSTAVPAVAAPGSGGSGPVSARARAGRGLGGVSFGGSSALGPAGRQSGTEGRRGSALMLPAAAGAVAAAAPAAGASSPSTLNGVRLADMFSQDRQA</sequence>
<keyword evidence="9 12" id="KW-0472">Membrane</keyword>
<proteinExistence type="inferred from homology"/>
<comment type="subcellular location">
    <subcellularLocation>
        <location evidence="1">Membrane</location>
        <topology evidence="1">Multi-pass membrane protein</topology>
    </subcellularLocation>
</comment>
<evidence type="ECO:0000256" key="2">
    <source>
        <dbReference type="ARBA" id="ARBA00007929"/>
    </source>
</evidence>
<evidence type="ECO:0000256" key="12">
    <source>
        <dbReference type="SAM" id="Phobius"/>
    </source>
</evidence>
<feature type="repeat" description="ANK" evidence="10">
    <location>
        <begin position="972"/>
        <end position="996"/>
    </location>
</feature>
<dbReference type="Gene3D" id="1.10.287.70">
    <property type="match status" value="1"/>
</dbReference>
<feature type="compositionally biased region" description="Low complexity" evidence="11">
    <location>
        <begin position="13"/>
        <end position="23"/>
    </location>
</feature>
<dbReference type="Gene3D" id="1.25.40.20">
    <property type="entry name" value="Ankyrin repeat-containing domain"/>
    <property type="match status" value="3"/>
</dbReference>
<dbReference type="Pfam" id="PF00520">
    <property type="entry name" value="Ion_trans"/>
    <property type="match status" value="1"/>
</dbReference>
<evidence type="ECO:0000256" key="10">
    <source>
        <dbReference type="PROSITE-ProRule" id="PRU00023"/>
    </source>
</evidence>
<dbReference type="PANTHER" id="PTHR45743:SF2">
    <property type="entry name" value="POTASSIUM CHANNEL AKT1"/>
    <property type="match status" value="1"/>
</dbReference>
<dbReference type="InterPro" id="IPR018490">
    <property type="entry name" value="cNMP-bd_dom_sf"/>
</dbReference>
<dbReference type="PROSITE" id="PS50297">
    <property type="entry name" value="ANK_REP_REGION"/>
    <property type="match status" value="3"/>
</dbReference>
<feature type="region of interest" description="Disordered" evidence="11">
    <location>
        <begin position="1673"/>
        <end position="1692"/>
    </location>
</feature>